<dbReference type="EMBL" id="JACTAM010002860">
    <property type="protein sequence ID" value="KAI2642378.1"/>
    <property type="molecule type" value="Genomic_DNA"/>
</dbReference>
<dbReference type="InterPro" id="IPR057251">
    <property type="entry name" value="FP_C"/>
</dbReference>
<name>A0ABQ8KYL9_LABRO</name>
<keyword evidence="1" id="KW-0175">Coiled coil</keyword>
<keyword evidence="4" id="KW-1185">Reference proteome</keyword>
<organism evidence="3 4">
    <name type="scientific">Labeo rohita</name>
    <name type="common">Indian major carp</name>
    <name type="synonym">Cyprinus rohita</name>
    <dbReference type="NCBI Taxonomy" id="84645"/>
    <lineage>
        <taxon>Eukaryota</taxon>
        <taxon>Metazoa</taxon>
        <taxon>Chordata</taxon>
        <taxon>Craniata</taxon>
        <taxon>Vertebrata</taxon>
        <taxon>Euteleostomi</taxon>
        <taxon>Actinopterygii</taxon>
        <taxon>Neopterygii</taxon>
        <taxon>Teleostei</taxon>
        <taxon>Ostariophysi</taxon>
        <taxon>Cypriniformes</taxon>
        <taxon>Cyprinidae</taxon>
        <taxon>Labeoninae</taxon>
        <taxon>Labeonini</taxon>
        <taxon>Labeo</taxon>
    </lineage>
</organism>
<feature type="coiled-coil region" evidence="1">
    <location>
        <begin position="1"/>
        <end position="59"/>
    </location>
</feature>
<dbReference type="PANTHER" id="PTHR11505">
    <property type="entry name" value="L1 TRANSPOSABLE ELEMENT-RELATED"/>
    <property type="match status" value="1"/>
</dbReference>
<dbReference type="Pfam" id="PF25298">
    <property type="entry name" value="Baculo_FP_2nd"/>
    <property type="match status" value="1"/>
</dbReference>
<proteinExistence type="predicted"/>
<gene>
    <name evidence="3" type="ORF">H4Q32_030032</name>
</gene>
<evidence type="ECO:0000313" key="3">
    <source>
        <dbReference type="EMBL" id="KAI2642378.1"/>
    </source>
</evidence>
<sequence length="224" mass="25961">MAEIKNSLNFMSREISEVVEQQRKLTGLMEEIRQLKTIIQQKDERIEFLEQRVDDLEQYSRVDDLVITGLDTKHQSYAQAIGPSGDQQGEEAPSEELETLEQQVVRFMKSKTIPLDSQQISACYTLPSKDKKTKPKIIVKFASRKHKVEILKEAKKLKGTGVYLNEHLTKRNAEIAWTSRTLKKENKIQSIWTRNGKVFIRTNGPPEQAKVIMVRKMKDLDLYK</sequence>
<comment type="caution">
    <text evidence="3">The sequence shown here is derived from an EMBL/GenBank/DDBJ whole genome shotgun (WGS) entry which is preliminary data.</text>
</comment>
<evidence type="ECO:0000256" key="1">
    <source>
        <dbReference type="SAM" id="Coils"/>
    </source>
</evidence>
<dbReference type="InterPro" id="IPR004244">
    <property type="entry name" value="Transposase_22"/>
</dbReference>
<protein>
    <submittedName>
        <fullName evidence="3">KN motif and ankyrin repeat domain-containing protein 4</fullName>
    </submittedName>
</protein>
<dbReference type="Proteomes" id="UP000830375">
    <property type="component" value="Unassembled WGS sequence"/>
</dbReference>
<feature type="domain" description="FP protein C-terminal" evidence="2">
    <location>
        <begin position="169"/>
        <end position="221"/>
    </location>
</feature>
<accession>A0ABQ8KYL9</accession>
<reference evidence="3 4" key="1">
    <citation type="submission" date="2022-01" db="EMBL/GenBank/DDBJ databases">
        <title>A high-quality chromosome-level genome assembly of rohu carp, Labeo rohita.</title>
        <authorList>
            <person name="Arick M.A. II"/>
            <person name="Hsu C.-Y."/>
            <person name="Magbanua Z."/>
            <person name="Pechanova O."/>
            <person name="Grover C."/>
            <person name="Miller E."/>
            <person name="Thrash A."/>
            <person name="Ezzel L."/>
            <person name="Alam S."/>
            <person name="Benzie J."/>
            <person name="Hamilton M."/>
            <person name="Karsi A."/>
            <person name="Lawrence M.L."/>
            <person name="Peterson D.G."/>
        </authorList>
    </citation>
    <scope>NUCLEOTIDE SEQUENCE [LARGE SCALE GENOMIC DNA]</scope>
    <source>
        <strain evidence="4">BAU-BD-2019</strain>
        <tissue evidence="3">Blood</tissue>
    </source>
</reference>
<evidence type="ECO:0000259" key="2">
    <source>
        <dbReference type="Pfam" id="PF25298"/>
    </source>
</evidence>
<evidence type="ECO:0000313" key="4">
    <source>
        <dbReference type="Proteomes" id="UP000830375"/>
    </source>
</evidence>